<keyword evidence="2" id="KW-0808">Transferase</keyword>
<reference evidence="2 3" key="1">
    <citation type="journal article" date="2024" name="IMA Fungus">
        <title>IMA Genome - F19 : A genome assembly and annotation guide to empower mycologists, including annotated draft genome sequences of Ceratocystis pirilliformis, Diaporthe australafricana, Fusarium ophioides, Paecilomyces lecythidis, and Sporothrix stenoceras.</title>
        <authorList>
            <person name="Aylward J."/>
            <person name="Wilson A.M."/>
            <person name="Visagie C.M."/>
            <person name="Spraker J."/>
            <person name="Barnes I."/>
            <person name="Buitendag C."/>
            <person name="Ceriani C."/>
            <person name="Del Mar Angel L."/>
            <person name="du Plessis D."/>
            <person name="Fuchs T."/>
            <person name="Gasser K."/>
            <person name="Kramer D."/>
            <person name="Li W."/>
            <person name="Munsamy K."/>
            <person name="Piso A."/>
            <person name="Price J.L."/>
            <person name="Sonnekus B."/>
            <person name="Thomas C."/>
            <person name="van der Nest A."/>
            <person name="van Dijk A."/>
            <person name="van Heerden A."/>
            <person name="van Vuuren N."/>
            <person name="Yilmaz N."/>
            <person name="Duong T.A."/>
            <person name="van der Merwe N.A."/>
            <person name="Wingfield M.J."/>
            <person name="Wingfield B.D."/>
        </authorList>
    </citation>
    <scope>NUCLEOTIDE SEQUENCE [LARGE SCALE GENOMIC DNA]</scope>
    <source>
        <strain evidence="2 3">CMW 18167</strain>
    </source>
</reference>
<keyword evidence="3" id="KW-1185">Reference proteome</keyword>
<evidence type="ECO:0000256" key="1">
    <source>
        <dbReference type="SAM" id="MobiDB-lite"/>
    </source>
</evidence>
<feature type="region of interest" description="Disordered" evidence="1">
    <location>
        <begin position="1"/>
        <end position="31"/>
    </location>
</feature>
<evidence type="ECO:0000313" key="2">
    <source>
        <dbReference type="EMBL" id="KAL1876020.1"/>
    </source>
</evidence>
<feature type="compositionally biased region" description="Basic and acidic residues" evidence="1">
    <location>
        <begin position="1"/>
        <end position="14"/>
    </location>
</feature>
<feature type="compositionally biased region" description="Basic and acidic residues" evidence="1">
    <location>
        <begin position="109"/>
        <end position="122"/>
    </location>
</feature>
<feature type="region of interest" description="Disordered" evidence="1">
    <location>
        <begin position="104"/>
        <end position="316"/>
    </location>
</feature>
<keyword evidence="2" id="KW-0239">DNA-directed DNA polymerase</keyword>
<name>A0ABR3XJU3_9EURO</name>
<feature type="compositionally biased region" description="Basic and acidic residues" evidence="1">
    <location>
        <begin position="274"/>
        <end position="291"/>
    </location>
</feature>
<gene>
    <name evidence="2" type="primary">POL3_2</name>
    <name evidence="2" type="ORF">Plec18167_005281</name>
</gene>
<feature type="compositionally biased region" description="Polar residues" evidence="1">
    <location>
        <begin position="138"/>
        <end position="150"/>
    </location>
</feature>
<feature type="compositionally biased region" description="Low complexity" evidence="1">
    <location>
        <begin position="127"/>
        <end position="137"/>
    </location>
</feature>
<keyword evidence="2" id="KW-0548">Nucleotidyltransferase</keyword>
<feature type="compositionally biased region" description="Basic and acidic residues" evidence="1">
    <location>
        <begin position="304"/>
        <end position="316"/>
    </location>
</feature>
<organism evidence="2 3">
    <name type="scientific">Paecilomyces lecythidis</name>
    <dbReference type="NCBI Taxonomy" id="3004212"/>
    <lineage>
        <taxon>Eukaryota</taxon>
        <taxon>Fungi</taxon>
        <taxon>Dikarya</taxon>
        <taxon>Ascomycota</taxon>
        <taxon>Pezizomycotina</taxon>
        <taxon>Eurotiomycetes</taxon>
        <taxon>Eurotiomycetidae</taxon>
        <taxon>Eurotiales</taxon>
        <taxon>Thermoascaceae</taxon>
        <taxon>Paecilomyces</taxon>
    </lineage>
</organism>
<sequence length="316" mass="35529">MVPTKDTHSKKPTVEDEVDAEGNSAASGADRKPVAWSEIFAQHESNLTSHSHILDMVKFHVAAESDAFRTVSLMLDRTRELMEELKVMQRDFLPHSSTEKILLGAYTKDLPRRPSVHNDRAKPTNASTSSSRGASESLKSQDPSRRSTPSFFFDSKPTPVSKPEQTKKGKKRSRRDEDEIDTENMEDTSSSAQKRKRTNGLVPGHDEDVKAIIPVSMETEDISDEVARRLKIREERRKNRNNNKAEKRKRESMNSNASRGSPEAPARPKKKAKSSGEDSKEVDAEHKAEKDKRKKRRSSGPDSADNKAKKVKNGDR</sequence>
<feature type="compositionally biased region" description="Basic and acidic residues" evidence="1">
    <location>
        <begin position="225"/>
        <end position="252"/>
    </location>
</feature>
<dbReference type="Proteomes" id="UP001583193">
    <property type="component" value="Unassembled WGS sequence"/>
</dbReference>
<protein>
    <submittedName>
        <fullName evidence="2">DNA-directed DNA polymerase delta</fullName>
        <ecNumber evidence="2">2.7.7.7</ecNumber>
    </submittedName>
</protein>
<accession>A0ABR3XJU3</accession>
<dbReference type="EC" id="2.7.7.7" evidence="2"/>
<dbReference type="GO" id="GO:0003887">
    <property type="term" value="F:DNA-directed DNA polymerase activity"/>
    <property type="evidence" value="ECO:0007669"/>
    <property type="project" value="UniProtKB-KW"/>
</dbReference>
<proteinExistence type="predicted"/>
<comment type="caution">
    <text evidence="2">The sequence shown here is derived from an EMBL/GenBank/DDBJ whole genome shotgun (WGS) entry which is preliminary data.</text>
</comment>
<dbReference type="EMBL" id="JAVDPF010000016">
    <property type="protein sequence ID" value="KAL1876020.1"/>
    <property type="molecule type" value="Genomic_DNA"/>
</dbReference>
<evidence type="ECO:0000313" key="3">
    <source>
        <dbReference type="Proteomes" id="UP001583193"/>
    </source>
</evidence>